<sequence length="187" mass="20794">MHKTRTGSPKFWCYGSVHRHPIDRESCATSCSGHFPFPLLPTYTRKNRFKQHIHYKTMRSAVLKTCRRAASTGRVNSTRSLTTYSGGQPSEGQGGFYGSAKTRSEASSKFSPGARAEPQDLTKLQQLMKQWEAQKASLAAEEQKMALARIATEEGTLIQRLLIRGAPVWGLSTPQREFVAECSKASL</sequence>
<organism evidence="2 3">
    <name type="scientific">Phytophthora infestans (strain T30-4)</name>
    <name type="common">Potato late blight agent</name>
    <dbReference type="NCBI Taxonomy" id="403677"/>
    <lineage>
        <taxon>Eukaryota</taxon>
        <taxon>Sar</taxon>
        <taxon>Stramenopiles</taxon>
        <taxon>Oomycota</taxon>
        <taxon>Peronosporomycetes</taxon>
        <taxon>Peronosporales</taxon>
        <taxon>Peronosporaceae</taxon>
        <taxon>Phytophthora</taxon>
    </lineage>
</organism>
<dbReference type="OrthoDB" id="44564at2759"/>
<evidence type="ECO:0000256" key="1">
    <source>
        <dbReference type="SAM" id="MobiDB-lite"/>
    </source>
</evidence>
<dbReference type="AlphaFoldDB" id="D0MQ74"/>
<dbReference type="eggNOG" id="ENOG502S6PA">
    <property type="taxonomic scope" value="Eukaryota"/>
</dbReference>
<accession>D0MQ74</accession>
<evidence type="ECO:0000313" key="2">
    <source>
        <dbReference type="EMBL" id="EEY57643.1"/>
    </source>
</evidence>
<dbReference type="GeneID" id="9476879"/>
<protein>
    <submittedName>
        <fullName evidence="2">Uncharacterized protein</fullName>
    </submittedName>
</protein>
<proteinExistence type="predicted"/>
<evidence type="ECO:0000313" key="3">
    <source>
        <dbReference type="Proteomes" id="UP000006643"/>
    </source>
</evidence>
<dbReference type="VEuPathDB" id="FungiDB:PITG_00205"/>
<name>D0MQ74_PHYIT</name>
<dbReference type="KEGG" id="pif:PITG_00205"/>
<dbReference type="EMBL" id="DS028118">
    <property type="protein sequence ID" value="EEY57643.1"/>
    <property type="molecule type" value="Genomic_DNA"/>
</dbReference>
<feature type="compositionally biased region" description="Polar residues" evidence="1">
    <location>
        <begin position="73"/>
        <end position="91"/>
    </location>
</feature>
<dbReference type="OMA" id="ECSKIRC"/>
<gene>
    <name evidence="2" type="ORF">PITG_00205</name>
</gene>
<reference evidence="3" key="1">
    <citation type="journal article" date="2009" name="Nature">
        <title>Genome sequence and analysis of the Irish potato famine pathogen Phytophthora infestans.</title>
        <authorList>
            <consortium name="The Broad Institute Genome Sequencing Platform"/>
            <person name="Haas B.J."/>
            <person name="Kamoun S."/>
            <person name="Zody M.C."/>
            <person name="Jiang R.H."/>
            <person name="Handsaker R.E."/>
            <person name="Cano L.M."/>
            <person name="Grabherr M."/>
            <person name="Kodira C.D."/>
            <person name="Raffaele S."/>
            <person name="Torto-Alalibo T."/>
            <person name="Bozkurt T.O."/>
            <person name="Ah-Fong A.M."/>
            <person name="Alvarado L."/>
            <person name="Anderson V.L."/>
            <person name="Armstrong M.R."/>
            <person name="Avrova A."/>
            <person name="Baxter L."/>
            <person name="Beynon J."/>
            <person name="Boevink P.C."/>
            <person name="Bollmann S.R."/>
            <person name="Bos J.I."/>
            <person name="Bulone V."/>
            <person name="Cai G."/>
            <person name="Cakir C."/>
            <person name="Carrington J.C."/>
            <person name="Chawner M."/>
            <person name="Conti L."/>
            <person name="Costanzo S."/>
            <person name="Ewan R."/>
            <person name="Fahlgren N."/>
            <person name="Fischbach M.A."/>
            <person name="Fugelstad J."/>
            <person name="Gilroy E.M."/>
            <person name="Gnerre S."/>
            <person name="Green P.J."/>
            <person name="Grenville-Briggs L.J."/>
            <person name="Griffith J."/>
            <person name="Grunwald N.J."/>
            <person name="Horn K."/>
            <person name="Horner N.R."/>
            <person name="Hu C.H."/>
            <person name="Huitema E."/>
            <person name="Jeong D.H."/>
            <person name="Jones A.M."/>
            <person name="Jones J.D."/>
            <person name="Jones R.W."/>
            <person name="Karlsson E.K."/>
            <person name="Kunjeti S.G."/>
            <person name="Lamour K."/>
            <person name="Liu Z."/>
            <person name="Ma L."/>
            <person name="Maclean D."/>
            <person name="Chibucos M.C."/>
            <person name="McDonald H."/>
            <person name="McWalters J."/>
            <person name="Meijer H.J."/>
            <person name="Morgan W."/>
            <person name="Morris P.F."/>
            <person name="Munro C.A."/>
            <person name="O'Neill K."/>
            <person name="Ospina-Giraldo M."/>
            <person name="Pinzon A."/>
            <person name="Pritchard L."/>
            <person name="Ramsahoye B."/>
            <person name="Ren Q."/>
            <person name="Restrepo S."/>
            <person name="Roy S."/>
            <person name="Sadanandom A."/>
            <person name="Savidor A."/>
            <person name="Schornack S."/>
            <person name="Schwartz D.C."/>
            <person name="Schumann U.D."/>
            <person name="Schwessinger B."/>
            <person name="Seyer L."/>
            <person name="Sharpe T."/>
            <person name="Silvar C."/>
            <person name="Song J."/>
            <person name="Studholme D.J."/>
            <person name="Sykes S."/>
            <person name="Thines M."/>
            <person name="van de Vondervoort P.J."/>
            <person name="Phuntumart V."/>
            <person name="Wawra S."/>
            <person name="Weide R."/>
            <person name="Win J."/>
            <person name="Young C."/>
            <person name="Zhou S."/>
            <person name="Fry W."/>
            <person name="Meyers B.C."/>
            <person name="van West P."/>
            <person name="Ristaino J."/>
            <person name="Govers F."/>
            <person name="Birch P.R."/>
            <person name="Whisson S.C."/>
            <person name="Judelson H.S."/>
            <person name="Nusbaum C."/>
        </authorList>
    </citation>
    <scope>NUCLEOTIDE SEQUENCE [LARGE SCALE GENOMIC DNA]</scope>
    <source>
        <strain evidence="3">T30-4</strain>
    </source>
</reference>
<keyword evidence="3" id="KW-1185">Reference proteome</keyword>
<dbReference type="InParanoid" id="D0MQ74"/>
<dbReference type="HOGENOM" id="CLU_124705_0_0_1"/>
<dbReference type="Proteomes" id="UP000006643">
    <property type="component" value="Unassembled WGS sequence"/>
</dbReference>
<dbReference type="RefSeq" id="XP_002908829.1">
    <property type="nucleotide sequence ID" value="XM_002908783.1"/>
</dbReference>
<feature type="region of interest" description="Disordered" evidence="1">
    <location>
        <begin position="73"/>
        <end position="118"/>
    </location>
</feature>